<evidence type="ECO:0000313" key="4">
    <source>
        <dbReference type="WBParaSite" id="SBAD_0001128901-mRNA-1"/>
    </source>
</evidence>
<reference evidence="2 3" key="2">
    <citation type="submission" date="2018-11" db="EMBL/GenBank/DDBJ databases">
        <authorList>
            <consortium name="Pathogen Informatics"/>
        </authorList>
    </citation>
    <scope>NUCLEOTIDE SEQUENCE [LARGE SCALE GENOMIC DNA]</scope>
</reference>
<accession>A0A183J4W5</accession>
<feature type="compositionally biased region" description="Basic and acidic residues" evidence="1">
    <location>
        <begin position="73"/>
        <end position="92"/>
    </location>
</feature>
<dbReference type="Proteomes" id="UP000270296">
    <property type="component" value="Unassembled WGS sequence"/>
</dbReference>
<organism evidence="4">
    <name type="scientific">Soboliphyme baturini</name>
    <dbReference type="NCBI Taxonomy" id="241478"/>
    <lineage>
        <taxon>Eukaryota</taxon>
        <taxon>Metazoa</taxon>
        <taxon>Ecdysozoa</taxon>
        <taxon>Nematoda</taxon>
        <taxon>Enoplea</taxon>
        <taxon>Dorylaimia</taxon>
        <taxon>Dioctophymatida</taxon>
        <taxon>Dioctophymatoidea</taxon>
        <taxon>Soboliphymatidae</taxon>
        <taxon>Soboliphyme</taxon>
    </lineage>
</organism>
<dbReference type="WBParaSite" id="SBAD_0001128901-mRNA-1">
    <property type="protein sequence ID" value="SBAD_0001128901-mRNA-1"/>
    <property type="gene ID" value="SBAD_0001128901"/>
</dbReference>
<evidence type="ECO:0000256" key="1">
    <source>
        <dbReference type="SAM" id="MobiDB-lite"/>
    </source>
</evidence>
<feature type="region of interest" description="Disordered" evidence="1">
    <location>
        <begin position="32"/>
        <end position="251"/>
    </location>
</feature>
<reference evidence="4" key="1">
    <citation type="submission" date="2016-06" db="UniProtKB">
        <authorList>
            <consortium name="WormBaseParasite"/>
        </authorList>
    </citation>
    <scope>IDENTIFICATION</scope>
</reference>
<evidence type="ECO:0000313" key="3">
    <source>
        <dbReference type="Proteomes" id="UP000270296"/>
    </source>
</evidence>
<protein>
    <submittedName>
        <fullName evidence="4">Nucleolar and coiled-body phosphoprotein 1</fullName>
    </submittedName>
</protein>
<feature type="compositionally biased region" description="Basic and acidic residues" evidence="1">
    <location>
        <begin position="143"/>
        <end position="176"/>
    </location>
</feature>
<dbReference type="AlphaFoldDB" id="A0A183J4W5"/>
<dbReference type="EMBL" id="UZAM01014782">
    <property type="protein sequence ID" value="VDP35593.1"/>
    <property type="molecule type" value="Genomic_DNA"/>
</dbReference>
<sequence>MFWFSSLIDRFNLLALDESDIEEPVPSRLVEKALKKKSTSATLREPPESGAKRTKARTTRSRTPQKTGTARSNESHVVREHAGKPEVKEEQVAKSQRTRKVDATLHVAKRGTPASTKKLNPVTVSAYFDDSAAASPSKKAKQTHADRHDETSSTTIHDDKFSKVLERAAKYLEKPDTGAAPKTEVTKRGSTRGSGASKDTAKKKAGDDGEESSPRATSKKPHKRHSSNEAKISPRTKAKPEKSDASSECTNNFLRNVRSYEMFVLILST</sequence>
<gene>
    <name evidence="2" type="ORF">SBAD_LOCUS10913</name>
</gene>
<keyword evidence="3" id="KW-1185">Reference proteome</keyword>
<evidence type="ECO:0000313" key="2">
    <source>
        <dbReference type="EMBL" id="VDP35593.1"/>
    </source>
</evidence>
<proteinExistence type="predicted"/>
<name>A0A183J4W5_9BILA</name>